<dbReference type="InterPro" id="IPR002541">
    <property type="entry name" value="Cyt_c_assembly"/>
</dbReference>
<feature type="transmembrane region" description="Helical" evidence="3">
    <location>
        <begin position="368"/>
        <end position="389"/>
    </location>
</feature>
<feature type="domain" description="Cytochrome c assembly protein" evidence="4">
    <location>
        <begin position="96"/>
        <end position="310"/>
    </location>
</feature>
<comment type="similarity">
    <text evidence="1">Belongs to the CcmF/CycK/Ccl1/NrfE/CcsA family.</text>
</comment>
<feature type="transmembrane region" description="Helical" evidence="3">
    <location>
        <begin position="285"/>
        <end position="307"/>
    </location>
</feature>
<gene>
    <name evidence="5" type="primary">ccsA</name>
    <name evidence="5" type="ORF">ACFSBJ_00200</name>
</gene>
<feature type="transmembrane region" description="Helical" evidence="3">
    <location>
        <begin position="6"/>
        <end position="28"/>
    </location>
</feature>
<feature type="transmembrane region" description="Helical" evidence="3">
    <location>
        <begin position="327"/>
        <end position="347"/>
    </location>
</feature>
<organism evidence="5 6">
    <name type="scientific">Haloplanus ruber</name>
    <dbReference type="NCBI Taxonomy" id="869892"/>
    <lineage>
        <taxon>Archaea</taxon>
        <taxon>Methanobacteriati</taxon>
        <taxon>Methanobacteriota</taxon>
        <taxon>Stenosarchaea group</taxon>
        <taxon>Halobacteria</taxon>
        <taxon>Halobacteriales</taxon>
        <taxon>Haloferacaceae</taxon>
        <taxon>Haloplanus</taxon>
    </lineage>
</organism>
<feature type="transmembrane region" description="Helical" evidence="3">
    <location>
        <begin position="252"/>
        <end position="273"/>
    </location>
</feature>
<feature type="transmembrane region" description="Helical" evidence="3">
    <location>
        <begin position="40"/>
        <end position="61"/>
    </location>
</feature>
<dbReference type="Pfam" id="PF01578">
    <property type="entry name" value="Cytochrom_C_asm"/>
    <property type="match status" value="1"/>
</dbReference>
<evidence type="ECO:0000259" key="4">
    <source>
        <dbReference type="Pfam" id="PF01578"/>
    </source>
</evidence>
<evidence type="ECO:0000256" key="1">
    <source>
        <dbReference type="ARBA" id="ARBA00009186"/>
    </source>
</evidence>
<dbReference type="EMBL" id="JBHUDL010000003">
    <property type="protein sequence ID" value="MFD1632170.1"/>
    <property type="molecule type" value="Genomic_DNA"/>
</dbReference>
<keyword evidence="6" id="KW-1185">Reference proteome</keyword>
<feature type="transmembrane region" description="Helical" evidence="3">
    <location>
        <begin position="409"/>
        <end position="428"/>
    </location>
</feature>
<dbReference type="RefSeq" id="WP_256406970.1">
    <property type="nucleotide sequence ID" value="NZ_CP187151.1"/>
</dbReference>
<evidence type="ECO:0000256" key="2">
    <source>
        <dbReference type="ARBA" id="ARBA00022748"/>
    </source>
</evidence>
<feature type="transmembrane region" description="Helical" evidence="3">
    <location>
        <begin position="128"/>
        <end position="148"/>
    </location>
</feature>
<dbReference type="PANTHER" id="PTHR43653:SF1">
    <property type="entry name" value="CYTOCHROME C-TYPE BIOGENESIS PROTEIN CCMF"/>
    <property type="match status" value="1"/>
</dbReference>
<dbReference type="Proteomes" id="UP001597075">
    <property type="component" value="Unassembled WGS sequence"/>
</dbReference>
<evidence type="ECO:0000313" key="6">
    <source>
        <dbReference type="Proteomes" id="UP001597075"/>
    </source>
</evidence>
<dbReference type="PRINTS" id="PR01410">
    <property type="entry name" value="CCBIOGENESIS"/>
</dbReference>
<feature type="transmembrane region" description="Helical" evidence="3">
    <location>
        <begin position="98"/>
        <end position="116"/>
    </location>
</feature>
<dbReference type="GO" id="GO:0017004">
    <property type="term" value="P:cytochrome complex assembly"/>
    <property type="evidence" value="ECO:0007669"/>
    <property type="project" value="UniProtKB-KW"/>
</dbReference>
<feature type="transmembrane region" description="Helical" evidence="3">
    <location>
        <begin position="472"/>
        <end position="497"/>
    </location>
</feature>
<name>A0ABD6CV58_9EURY</name>
<keyword evidence="2" id="KW-0201">Cytochrome c-type biogenesis</keyword>
<comment type="caution">
    <text evidence="5">The sequence shown here is derived from an EMBL/GenBank/DDBJ whole genome shotgun (WGS) entry which is preliminary data.</text>
</comment>
<reference evidence="5 6" key="1">
    <citation type="journal article" date="2019" name="Int. J. Syst. Evol. Microbiol.">
        <title>The Global Catalogue of Microorganisms (GCM) 10K type strain sequencing project: providing services to taxonomists for standard genome sequencing and annotation.</title>
        <authorList>
            <consortium name="The Broad Institute Genomics Platform"/>
            <consortium name="The Broad Institute Genome Sequencing Center for Infectious Disease"/>
            <person name="Wu L."/>
            <person name="Ma J."/>
        </authorList>
    </citation>
    <scope>NUCLEOTIDE SEQUENCE [LARGE SCALE GENOMIC DNA]</scope>
    <source>
        <strain evidence="5 6">CGMCC 1.10594</strain>
    </source>
</reference>
<feature type="transmembrane region" description="Helical" evidence="3">
    <location>
        <begin position="224"/>
        <end position="246"/>
    </location>
</feature>
<feature type="transmembrane region" description="Helical" evidence="3">
    <location>
        <begin position="186"/>
        <end position="204"/>
    </location>
</feature>
<dbReference type="PANTHER" id="PTHR43653">
    <property type="entry name" value="CYTOCHROME C ASSEMBLY PROTEIN-RELATED"/>
    <property type="match status" value="1"/>
</dbReference>
<dbReference type="InterPro" id="IPR003567">
    <property type="entry name" value="Cyt_c_biogenesis"/>
</dbReference>
<dbReference type="AlphaFoldDB" id="A0ABD6CV58"/>
<keyword evidence="3" id="KW-0812">Transmembrane</keyword>
<accession>A0ABD6CV58</accession>
<evidence type="ECO:0000313" key="5">
    <source>
        <dbReference type="EMBL" id="MFD1632170.1"/>
    </source>
</evidence>
<keyword evidence="3" id="KW-0472">Membrane</keyword>
<sequence>MIFGTTAGTWLLAVAAFAGPLATVLLGYQYAADTRAYDRVIRVATSVTTLALASALVYLTVQFVTGDYTNAYVWDNTANYLPLLYKLTGVYASNKGSVLLWALLTAVVATTTVLLNRFDVRGARLTQALAMGVVSVFATMLVSDSPFVPLAAEFPDIAANGVPADGSGLNPLLVDPFMAIHPPITFSAYALLVVPFALGVTHFVSRLRGHDSVFVEWIDSTTRWLRASWLLLTAAITLGGIWAYRVLGWGGFWSWDPVETAVLIPWLGLSAVLHSLNRYRTTGQYSVLAPAATAILFPLVVFATTVVRSGVFRSVHSFAGGGIGSGILFILGSTTALAVVPAFVYWFRLQDAAEGATADGGPRFGQPTILHAAVLAFVLLAFVSVWGLSFPVIRNLASGVEVGVDARYYNLWSFPVVVFMLLGGGAYAQRERMSGRTVLGTVAAVLVVTLAVGIGLARPEWQLATTEPFDPLYYRVVGGLSVLTVVPPAAYFAAGWTGRFVDRVARIDSRRVRLKETGVVLIHVGAAILVVAVSLVYVFSATGSVGIAGATGLDDSGEPVVRAVEGTPYTVEVSDYRPANTPTVTEAALSPAEVLSTDPSATAVLVRGEVTEVQRFENVTIAQLDGSSVWVGADRGTVAFEPGTEVVVRGSLSDPRSTNIDALVYTDRENAGTVDDPPTDVYQPRVVDHRFQVTLYRGEEVVADGIVAEQSYRGRDMNTNDPLIARGPLGDTYVVGTMTRGGGLSIEVSRYPLANQMWFGVLTMLVGMCLLFVFDPAAGARD</sequence>
<protein>
    <submittedName>
        <fullName evidence="5">Cytochrome c biogenesis protein CcsA</fullName>
    </submittedName>
</protein>
<feature type="transmembrane region" description="Helical" evidence="3">
    <location>
        <begin position="518"/>
        <end position="539"/>
    </location>
</feature>
<keyword evidence="3" id="KW-1133">Transmembrane helix</keyword>
<feature type="transmembrane region" description="Helical" evidence="3">
    <location>
        <begin position="437"/>
        <end position="457"/>
    </location>
</feature>
<proteinExistence type="inferred from homology"/>
<feature type="transmembrane region" description="Helical" evidence="3">
    <location>
        <begin position="757"/>
        <end position="774"/>
    </location>
</feature>
<evidence type="ECO:0000256" key="3">
    <source>
        <dbReference type="SAM" id="Phobius"/>
    </source>
</evidence>